<comment type="caution">
    <text evidence="3">The sequence shown here is derived from an EMBL/GenBank/DDBJ whole genome shotgun (WGS) entry which is preliminary data.</text>
</comment>
<protein>
    <submittedName>
        <fullName evidence="3">Uncharacterized protein</fullName>
    </submittedName>
</protein>
<evidence type="ECO:0000313" key="4">
    <source>
        <dbReference type="Proteomes" id="UP000597444"/>
    </source>
</evidence>
<evidence type="ECO:0000256" key="1">
    <source>
        <dbReference type="SAM" id="MobiDB-lite"/>
    </source>
</evidence>
<evidence type="ECO:0000256" key="2">
    <source>
        <dbReference type="SAM" id="Phobius"/>
    </source>
</evidence>
<dbReference type="AlphaFoldDB" id="A0A8J3IFI2"/>
<feature type="region of interest" description="Disordered" evidence="1">
    <location>
        <begin position="1"/>
        <end position="58"/>
    </location>
</feature>
<gene>
    <name evidence="3" type="ORF">KSF_016130</name>
</gene>
<evidence type="ECO:0000313" key="3">
    <source>
        <dbReference type="EMBL" id="GHO91565.1"/>
    </source>
</evidence>
<keyword evidence="2" id="KW-1133">Transmembrane helix</keyword>
<feature type="compositionally biased region" description="Polar residues" evidence="1">
    <location>
        <begin position="1"/>
        <end position="11"/>
    </location>
</feature>
<keyword evidence="2" id="KW-0472">Membrane</keyword>
<feature type="transmembrane region" description="Helical" evidence="2">
    <location>
        <begin position="159"/>
        <end position="180"/>
    </location>
</feature>
<proteinExistence type="predicted"/>
<feature type="transmembrane region" description="Helical" evidence="2">
    <location>
        <begin position="131"/>
        <end position="153"/>
    </location>
</feature>
<keyword evidence="4" id="KW-1185">Reference proteome</keyword>
<organism evidence="3 4">
    <name type="scientific">Reticulibacter mediterranei</name>
    <dbReference type="NCBI Taxonomy" id="2778369"/>
    <lineage>
        <taxon>Bacteria</taxon>
        <taxon>Bacillati</taxon>
        <taxon>Chloroflexota</taxon>
        <taxon>Ktedonobacteria</taxon>
        <taxon>Ktedonobacterales</taxon>
        <taxon>Reticulibacteraceae</taxon>
        <taxon>Reticulibacter</taxon>
    </lineage>
</organism>
<feature type="region of interest" description="Disordered" evidence="1">
    <location>
        <begin position="81"/>
        <end position="121"/>
    </location>
</feature>
<reference evidence="3" key="1">
    <citation type="submission" date="2020-10" db="EMBL/GenBank/DDBJ databases">
        <title>Taxonomic study of unclassified bacteria belonging to the class Ktedonobacteria.</title>
        <authorList>
            <person name="Yabe S."/>
            <person name="Wang C.M."/>
            <person name="Zheng Y."/>
            <person name="Sakai Y."/>
            <person name="Cavaletti L."/>
            <person name="Monciardini P."/>
            <person name="Donadio S."/>
        </authorList>
    </citation>
    <scope>NUCLEOTIDE SEQUENCE</scope>
    <source>
        <strain evidence="3">ID150040</strain>
    </source>
</reference>
<keyword evidence="2" id="KW-0812">Transmembrane</keyword>
<dbReference type="EMBL" id="BNJK01000001">
    <property type="protein sequence ID" value="GHO91565.1"/>
    <property type="molecule type" value="Genomic_DNA"/>
</dbReference>
<name>A0A8J3IFI2_9CHLR</name>
<feature type="transmembrane region" description="Helical" evidence="2">
    <location>
        <begin position="192"/>
        <end position="210"/>
    </location>
</feature>
<accession>A0A8J3IFI2</accession>
<dbReference type="Proteomes" id="UP000597444">
    <property type="component" value="Unassembled WGS sequence"/>
</dbReference>
<sequence>MQWQIPQNNSAEEIDEHDMPTEPISYEAVSPSAPTVSQEANPSYSEMVPTPQPLEQPFPRQYIPFMPAQIATPPAPGGAYPVFPPSGVAPGQKKGKRPGGETPDGEMGLPPKNAHSAPTTRRSSAPALVRLFFIAVRLLLLVQFVLSILHSLLHWQDNALWVSVVYILSPVFIWPVRILIQQIPLPFSLWPELYTLLAIVFYSVLSRILVRLARWITRYR</sequence>
<feature type="compositionally biased region" description="Polar residues" evidence="1">
    <location>
        <begin position="32"/>
        <end position="44"/>
    </location>
</feature>